<accession>A0AC61R7D9</accession>
<dbReference type="EMBL" id="SRYG01000009">
    <property type="protein sequence ID" value="TGY66095.1"/>
    <property type="molecule type" value="Genomic_DNA"/>
</dbReference>
<proteinExistence type="predicted"/>
<keyword evidence="2" id="KW-1185">Reference proteome</keyword>
<dbReference type="Proteomes" id="UP000308836">
    <property type="component" value="Unassembled WGS sequence"/>
</dbReference>
<organism evidence="1 2">
    <name type="scientific">Dubosiella muris</name>
    <dbReference type="NCBI Taxonomy" id="3038133"/>
    <lineage>
        <taxon>Bacteria</taxon>
        <taxon>Bacillati</taxon>
        <taxon>Bacillota</taxon>
        <taxon>Erysipelotrichia</taxon>
        <taxon>Erysipelotrichales</taxon>
        <taxon>Erysipelotrichaceae</taxon>
        <taxon>Dubosiella</taxon>
    </lineage>
</organism>
<comment type="caution">
    <text evidence="1">The sequence shown here is derived from an EMBL/GenBank/DDBJ whole genome shotgun (WGS) entry which is preliminary data.</text>
</comment>
<name>A0AC61R7D9_9FIRM</name>
<gene>
    <name evidence="1" type="ORF">E5336_05380</name>
</gene>
<evidence type="ECO:0000313" key="2">
    <source>
        <dbReference type="Proteomes" id="UP000308836"/>
    </source>
</evidence>
<protein>
    <submittedName>
        <fullName evidence="1">LacI family transcriptional regulator</fullName>
    </submittedName>
</protein>
<evidence type="ECO:0000313" key="1">
    <source>
        <dbReference type="EMBL" id="TGY66095.1"/>
    </source>
</evidence>
<sequence>MNTNGKRNGPDSQANGKLLYIPMDSDHKRKRIKVVMRKKNSITIADIAKKAGVSRTTVSFYLNRKFEKMSSKTRDKIESVIEETEFVPNVLARSLNNKQSYLIGVLLHSLDSKEKAGFLEGVEDCLKENNYQMIVALSGWDLDEERRQIEKMKALGVDGFIVSPSDSFDLLWNTLKSPSPLVVYNPSHVSPYRYWVRTNDYEAVYDALDQAVDAGYKRFILVSEEPGKHGTIAQRCRAFDSVTRLRHRAATALYVADPDDTTSLEYRLVQQIRIDEPTCFFVTTPALLRAVYLVLRRYRELMPESIGLIGINALEWAEMVDPPVTTIVQPAYEAGFHAARLLLDGILEQNKELPCRIFPCRLHALGSTRNVKNKKEE</sequence>
<reference evidence="1" key="1">
    <citation type="submission" date="2019-04" db="EMBL/GenBank/DDBJ databases">
        <title>Microbes associate with the intestines of laboratory mice.</title>
        <authorList>
            <person name="Navarre W."/>
            <person name="Wong E."/>
            <person name="Huang K."/>
            <person name="Tropini C."/>
            <person name="Ng K."/>
            <person name="Yu B."/>
        </authorList>
    </citation>
    <scope>NUCLEOTIDE SEQUENCE</scope>
    <source>
        <strain evidence="1">NM09_H32</strain>
    </source>
</reference>